<accession>A0A8J6JMP1</accession>
<keyword evidence="5" id="KW-0813">Transport</keyword>
<dbReference type="EMBL" id="JACOPQ010000009">
    <property type="protein sequence ID" value="MBC5737729.1"/>
    <property type="molecule type" value="Genomic_DNA"/>
</dbReference>
<dbReference type="Proteomes" id="UP000607645">
    <property type="component" value="Unassembled WGS sequence"/>
</dbReference>
<keyword evidence="7" id="KW-0677">Repeat</keyword>
<keyword evidence="9" id="KW-0449">Lipoprotein</keyword>
<evidence type="ECO:0000256" key="7">
    <source>
        <dbReference type="ARBA" id="ARBA00022737"/>
    </source>
</evidence>
<dbReference type="InterPro" id="IPR024370">
    <property type="entry name" value="PBP_domain"/>
</dbReference>
<dbReference type="GO" id="GO:0006817">
    <property type="term" value="P:phosphate ion transport"/>
    <property type="evidence" value="ECO:0007669"/>
    <property type="project" value="UniProtKB-KW"/>
</dbReference>
<evidence type="ECO:0000259" key="11">
    <source>
        <dbReference type="PROSITE" id="PS51272"/>
    </source>
</evidence>
<evidence type="ECO:0000256" key="2">
    <source>
        <dbReference type="ARBA" id="ARBA00004193"/>
    </source>
</evidence>
<comment type="subcellular location">
    <subcellularLocation>
        <location evidence="2">Cell membrane</location>
        <topology evidence="2">Lipid-anchor</topology>
    </subcellularLocation>
</comment>
<dbReference type="InterPro" id="IPR001119">
    <property type="entry name" value="SLH_dom"/>
</dbReference>
<sequence length="595" mass="64038">MKSMGKKILALVLASCLGLLCAAAARAAESAQPWSKALGDGSYVLKRIEYTIPEDMSYGDSERLLAVYSATGETVAISGYAEDALYAVVPAGRADEALEARVVEKPAPFTDQVQTWNGSEYDQTPLSAKNLALRGVLRGNDRGELLPDNTITRAEAFTLVTRVLGVKSAADPGYADAKPGDWYYETAAAARACGIAAADANFNPYRTVTRGEIMTMVYRAFAAAGMVEVPAGDEALDLADAAAVPDWALEAYQALRGNYGLCITTATETEELDSEGFPISVYSAEALRGATRGEVAELLYSAIRFLPVYPSKAAIEYGFTDKMPVIDGSTSTYPYTRALYAALFRNYDNHSQFPASHSKSHESYQRLISGEVDVLFAATEPSEELKAQARAAGVELELIPIAYDAMVFFTNEENSAAGLTQKQIQDIYVNNAYANWNRVGGPDAALLPYCRNTDSGSHALMERYFLNGGKLSLNPAILQGNVSQAMSSALTDVAAALETNPTAYAIGYSVYYYYLNAQTMMGDVTDNQLKLLAVDGVAPSDKTIADGTYPLAGYNYVVLRSDEPKGSPARKLAEFMLSERGQECVQSAGFGQLKQ</sequence>
<dbReference type="PANTHER" id="PTHR30570:SF1">
    <property type="entry name" value="PHOSPHATE-BINDING PROTEIN PSTS"/>
    <property type="match status" value="1"/>
</dbReference>
<evidence type="ECO:0000313" key="13">
    <source>
        <dbReference type="Proteomes" id="UP000607645"/>
    </source>
</evidence>
<dbReference type="GO" id="GO:0005886">
    <property type="term" value="C:plasma membrane"/>
    <property type="evidence" value="ECO:0007669"/>
    <property type="project" value="UniProtKB-SubCell"/>
</dbReference>
<comment type="caution">
    <text evidence="12">The sequence shown here is derived from an EMBL/GenBank/DDBJ whole genome shotgun (WGS) entry which is preliminary data.</text>
</comment>
<keyword evidence="6 10" id="KW-0732">Signal</keyword>
<organism evidence="12 13">
    <name type="scientific">Lawsonibacter faecis</name>
    <dbReference type="NCBI Taxonomy" id="2763052"/>
    <lineage>
        <taxon>Bacteria</taxon>
        <taxon>Bacillati</taxon>
        <taxon>Bacillota</taxon>
        <taxon>Clostridia</taxon>
        <taxon>Eubacteriales</taxon>
        <taxon>Oscillospiraceae</taxon>
        <taxon>Lawsonibacter</taxon>
    </lineage>
</organism>
<comment type="subunit">
    <text evidence="4">The complex is composed of two ATP-binding proteins (PstB), two transmembrane proteins (PstC and PstA) and a solute-binding protein (PstS).</text>
</comment>
<evidence type="ECO:0000256" key="1">
    <source>
        <dbReference type="ARBA" id="ARBA00002841"/>
    </source>
</evidence>
<evidence type="ECO:0000256" key="9">
    <source>
        <dbReference type="ARBA" id="ARBA00023288"/>
    </source>
</evidence>
<keyword evidence="5" id="KW-0592">Phosphate transport</keyword>
<dbReference type="InterPro" id="IPR050811">
    <property type="entry name" value="Phosphate_ABC_transporter"/>
</dbReference>
<comment type="function">
    <text evidence="1">Part of the ABC transporter complex PstSACB involved in phosphate import.</text>
</comment>
<protein>
    <submittedName>
        <fullName evidence="12">Substrate-binding domain-containing protein</fullName>
    </submittedName>
</protein>
<gene>
    <name evidence="12" type="ORF">H8S62_12005</name>
</gene>
<dbReference type="Gene3D" id="3.40.190.10">
    <property type="entry name" value="Periplasmic binding protein-like II"/>
    <property type="match status" value="2"/>
</dbReference>
<evidence type="ECO:0000256" key="4">
    <source>
        <dbReference type="ARBA" id="ARBA00011529"/>
    </source>
</evidence>
<keyword evidence="8" id="KW-0564">Palmitate</keyword>
<comment type="similarity">
    <text evidence="3">Belongs to the PstS family.</text>
</comment>
<evidence type="ECO:0000256" key="10">
    <source>
        <dbReference type="SAM" id="SignalP"/>
    </source>
</evidence>
<feature type="domain" description="SLH" evidence="11">
    <location>
        <begin position="170"/>
        <end position="231"/>
    </location>
</feature>
<dbReference type="PANTHER" id="PTHR30570">
    <property type="entry name" value="PERIPLASMIC PHOSPHATE BINDING COMPONENT OF PHOSPHATE ABC TRANSPORTER"/>
    <property type="match status" value="1"/>
</dbReference>
<evidence type="ECO:0000256" key="5">
    <source>
        <dbReference type="ARBA" id="ARBA00022592"/>
    </source>
</evidence>
<dbReference type="AlphaFoldDB" id="A0A8J6JMP1"/>
<reference evidence="12" key="1">
    <citation type="submission" date="2020-08" db="EMBL/GenBank/DDBJ databases">
        <title>Genome public.</title>
        <authorList>
            <person name="Liu C."/>
            <person name="Sun Q."/>
        </authorList>
    </citation>
    <scope>NUCLEOTIDE SEQUENCE</scope>
    <source>
        <strain evidence="12">NSJ-52</strain>
    </source>
</reference>
<dbReference type="SUPFAM" id="SSF53850">
    <property type="entry name" value="Periplasmic binding protein-like II"/>
    <property type="match status" value="1"/>
</dbReference>
<dbReference type="Pfam" id="PF00395">
    <property type="entry name" value="SLH"/>
    <property type="match status" value="1"/>
</dbReference>
<name>A0A8J6JMP1_9FIRM</name>
<evidence type="ECO:0000256" key="3">
    <source>
        <dbReference type="ARBA" id="ARBA00008725"/>
    </source>
</evidence>
<feature type="signal peptide" evidence="10">
    <location>
        <begin position="1"/>
        <end position="27"/>
    </location>
</feature>
<dbReference type="PROSITE" id="PS51272">
    <property type="entry name" value="SLH"/>
    <property type="match status" value="1"/>
</dbReference>
<dbReference type="RefSeq" id="WP_186919520.1">
    <property type="nucleotide sequence ID" value="NZ_JACOPQ010000009.1"/>
</dbReference>
<feature type="chain" id="PRO_5035215253" evidence="10">
    <location>
        <begin position="28"/>
        <end position="595"/>
    </location>
</feature>
<dbReference type="Pfam" id="PF12849">
    <property type="entry name" value="PBP_like_2"/>
    <property type="match status" value="1"/>
</dbReference>
<keyword evidence="13" id="KW-1185">Reference proteome</keyword>
<evidence type="ECO:0000256" key="8">
    <source>
        <dbReference type="ARBA" id="ARBA00023139"/>
    </source>
</evidence>
<evidence type="ECO:0000256" key="6">
    <source>
        <dbReference type="ARBA" id="ARBA00022729"/>
    </source>
</evidence>
<evidence type="ECO:0000313" key="12">
    <source>
        <dbReference type="EMBL" id="MBC5737729.1"/>
    </source>
</evidence>
<proteinExistence type="inferred from homology"/>